<feature type="region of interest" description="Disordered" evidence="6">
    <location>
        <begin position="1755"/>
        <end position="1774"/>
    </location>
</feature>
<evidence type="ECO:0000259" key="10">
    <source>
        <dbReference type="Pfam" id="PF24538"/>
    </source>
</evidence>
<feature type="domain" description="GTF3C1 extended winged-helix" evidence="9">
    <location>
        <begin position="562"/>
        <end position="671"/>
    </location>
</feature>
<evidence type="ECO:0000259" key="12">
    <source>
        <dbReference type="Pfam" id="PF24657"/>
    </source>
</evidence>
<evidence type="ECO:0000313" key="14">
    <source>
        <dbReference type="EMBL" id="KAG6597622.1"/>
    </source>
</evidence>
<evidence type="ECO:0000256" key="5">
    <source>
        <dbReference type="ARBA" id="ARBA00023242"/>
    </source>
</evidence>
<evidence type="ECO:0000313" key="15">
    <source>
        <dbReference type="Proteomes" id="UP000685013"/>
    </source>
</evidence>
<dbReference type="InterPro" id="IPR056467">
    <property type="entry name" value="eWH_GTF3C1"/>
</dbReference>
<feature type="non-terminal residue" evidence="14">
    <location>
        <position position="1"/>
    </location>
</feature>
<name>A0AAV6NJD7_9ROSI</name>
<dbReference type="InterPro" id="IPR056064">
    <property type="entry name" value="DUF7647"/>
</dbReference>
<evidence type="ECO:0000259" key="11">
    <source>
        <dbReference type="Pfam" id="PF24655"/>
    </source>
</evidence>
<organism evidence="14 15">
    <name type="scientific">Cucurbita argyrosperma subsp. sororia</name>
    <dbReference type="NCBI Taxonomy" id="37648"/>
    <lineage>
        <taxon>Eukaryota</taxon>
        <taxon>Viridiplantae</taxon>
        <taxon>Streptophyta</taxon>
        <taxon>Embryophyta</taxon>
        <taxon>Tracheophyta</taxon>
        <taxon>Spermatophyta</taxon>
        <taxon>Magnoliopsida</taxon>
        <taxon>eudicotyledons</taxon>
        <taxon>Gunneridae</taxon>
        <taxon>Pentapetalae</taxon>
        <taxon>rosids</taxon>
        <taxon>fabids</taxon>
        <taxon>Cucurbitales</taxon>
        <taxon>Cucurbitaceae</taxon>
        <taxon>Cucurbiteae</taxon>
        <taxon>Cucurbita</taxon>
    </lineage>
</organism>
<gene>
    <name evidence="14" type="ORF">SDJN03_10802</name>
</gene>
<keyword evidence="15" id="KW-1185">Reference proteome</keyword>
<evidence type="ECO:0000256" key="2">
    <source>
        <dbReference type="ARBA" id="ARBA00022553"/>
    </source>
</evidence>
<evidence type="ECO:0000256" key="6">
    <source>
        <dbReference type="SAM" id="MobiDB-lite"/>
    </source>
</evidence>
<dbReference type="InterPro" id="IPR044210">
    <property type="entry name" value="Tfc3-like"/>
</dbReference>
<dbReference type="InterPro" id="IPR056062">
    <property type="entry name" value="DUF7645"/>
</dbReference>
<feature type="domain" description="B-block binding subunit of TFIIIC" evidence="7">
    <location>
        <begin position="112"/>
        <end position="194"/>
    </location>
</feature>
<keyword evidence="5" id="KW-0539">Nucleus</keyword>
<evidence type="ECO:0000259" key="7">
    <source>
        <dbReference type="Pfam" id="PF04182"/>
    </source>
</evidence>
<dbReference type="Pfam" id="PF24538">
    <property type="entry name" value="DUF7599"/>
    <property type="match status" value="1"/>
</dbReference>
<dbReference type="EMBL" id="JAGKQH010000006">
    <property type="protein sequence ID" value="KAG6597622.1"/>
    <property type="molecule type" value="Genomic_DNA"/>
</dbReference>
<evidence type="ECO:0008006" key="16">
    <source>
        <dbReference type="Google" id="ProtNLM"/>
    </source>
</evidence>
<dbReference type="CDD" id="cd16169">
    <property type="entry name" value="Tau138_eWH"/>
    <property type="match status" value="1"/>
</dbReference>
<feature type="domain" description="DUF7646" evidence="12">
    <location>
        <begin position="340"/>
        <end position="423"/>
    </location>
</feature>
<accession>A0AAV6NJD7</accession>
<evidence type="ECO:0000259" key="8">
    <source>
        <dbReference type="Pfam" id="PF23704"/>
    </source>
</evidence>
<comment type="subcellular location">
    <subcellularLocation>
        <location evidence="1">Nucleus</location>
    </subcellularLocation>
</comment>
<evidence type="ECO:0000256" key="4">
    <source>
        <dbReference type="ARBA" id="ARBA00023163"/>
    </source>
</evidence>
<dbReference type="GO" id="GO:0000127">
    <property type="term" value="C:transcription factor TFIIIC complex"/>
    <property type="evidence" value="ECO:0007669"/>
    <property type="project" value="InterPro"/>
</dbReference>
<proteinExistence type="predicted"/>
<feature type="domain" description="DUF7647" evidence="13">
    <location>
        <begin position="754"/>
        <end position="933"/>
    </location>
</feature>
<dbReference type="Pfam" id="PF24658">
    <property type="entry name" value="DUF7647"/>
    <property type="match status" value="1"/>
</dbReference>
<reference evidence="14 15" key="1">
    <citation type="journal article" date="2021" name="Hortic Res">
        <title>The domestication of Cucurbita argyrosperma as revealed by the genome of its wild relative.</title>
        <authorList>
            <person name="Barrera-Redondo J."/>
            <person name="Sanchez-de la Vega G."/>
            <person name="Aguirre-Liguori J.A."/>
            <person name="Castellanos-Morales G."/>
            <person name="Gutierrez-Guerrero Y.T."/>
            <person name="Aguirre-Dugua X."/>
            <person name="Aguirre-Planter E."/>
            <person name="Tenaillon M.I."/>
            <person name="Lira-Saade R."/>
            <person name="Eguiarte L.E."/>
        </authorList>
    </citation>
    <scope>NUCLEOTIDE SEQUENCE [LARGE SCALE GENOMIC DNA]</scope>
    <source>
        <strain evidence="14">JBR-2021</strain>
    </source>
</reference>
<dbReference type="PANTHER" id="PTHR15180">
    <property type="entry name" value="GENERAL TRANSCRIPTION FACTOR 3C POLYPEPTIDE 1"/>
    <property type="match status" value="1"/>
</dbReference>
<feature type="domain" description="DUF7599" evidence="10">
    <location>
        <begin position="239"/>
        <end position="322"/>
    </location>
</feature>
<dbReference type="Proteomes" id="UP000685013">
    <property type="component" value="Chromosome 6"/>
</dbReference>
<feature type="compositionally biased region" description="Basic and acidic residues" evidence="6">
    <location>
        <begin position="993"/>
        <end position="1003"/>
    </location>
</feature>
<dbReference type="GO" id="GO:0003677">
    <property type="term" value="F:DNA binding"/>
    <property type="evidence" value="ECO:0007669"/>
    <property type="project" value="UniProtKB-KW"/>
</dbReference>
<sequence>MDVIVSSAVEEICSQGQNGLTLRNLWSRLEPSLSASGLDLSNGVKTAVWTQLRSIPSLQFDAGKVTYDAKDPSIQSFENAERLNVKVMGKEYLRDNFVGLYNVRSASSNMSAHQRRVLERLAIARKNGVTQNQLAKEFGIEGRNFFYVVKSLECQGLITRQSAVVRTKEAVNTGELRNSPIVSTNLMYLHRYAKHLGCQQKFWITVEENNIEQLGDPVESAADEDGMPVKCIKEDVFVKDYLPKMEAICDKLEAANGKVLVVSDIKKDLGYTGSSSGHKAWREVCNRLERAHIIEVFEAKVDNKFDCCLRLLKKFSPKCFETSALGGDDSSGYKHHMKFGRKCQVTDQLAELAIEHQIYDMIDAAGFEGITVMEVCKRLGIDHKRNYGRLVNMFTRFGMHLQAETHNKCNLYRVWTRGNFKPEYNSQFFHKSKDANNEIENCINHTSSVNDTKKLAETTSQSSFAKAEDTNLKVDSASRRTTGDGKMKTEVNDKLHGDRETDLRVIHLPQESVSMPTCSNPDVEPCSVNAGVETNSGLITPPAALLKSSVSVSHQKYPCLPLTVGSARREQRILERLQDEKFVLKGELFRWIVDQETDKTTTTDRRTIFRSINKLQSEGHCKCIDINVPVVTNCGRTRITQVILHPSIETLSPQLLSEIHDKMRSFEAQSRGHNSKKAKRKVLLPVLEGVQRTQHYMDPDIAAVRSEAMRANGFVLAKMIRAKLLHCFLWDYLNCSDDSGGTSSSERFVHDLKNPHTSYKPFLLEDAIKSIPVELFLQVVGSTKKFDDMLDKCKRGLSLADLAPEEYKHLMDANGTGRLSVIIDILRRLKLVRFVAANTGNVNDCGRATLKHALELKPYIEEPVSKDATRSLMNKCLDLRPRIRHDFTLSSRQAVNEYWQTFEYCYATADPRSALLAFPGCAVREAFLFRSWASVRVMTAEQRAALLELVARRDPSAKLSYRECDKIAKDLNLTLEQVLRVYYDRRQERLNSFDEGTDKESRQKIKGHSLRRKRLPKERPGKRARYDDDSKQSDEARVTTFPETSISSDVKDKHLAANSGEQNNPSQEIFEDGDHQETVEEFVSKEEGEAHCSVASSMTKSTRQRRFIWTDETDRQLIIQYVRYRASRGAKFSRTNWCAISNLPAPPGTCKKRMAWLNGSLRFRKLVMRLCNILGKHYVKHLEKSKNASVHQDDPKVIATSSNGNASVHQDDPKVIATSSNGKALNGNSGDSEHYSELDLQEEQWDDFDDKDVKMALDEVLHYKKMTMLEDSKRVGSVYGDFLDANESGFTSATQSADLGGEQCQFSRGRSKSRSLHRRLMKILNGRHVSKEVFESLAVSNAVELFKLVFLSTSTALEVPNLLAENLRRYSEHDLFSAFSHLREKKIMIGGNNNEPFVLSQSFLHSISKSPFPANTGERASKFSKFLHEKDKDLVENGINIPSDLQCGDIFHLFALVSSGELSISSCLPNDGVGEPEDLRSSKRKVDSCELWVDTRAKKMKFAPAEGEIISRREKGFPGILVSVCRTTILRTDAMELSDSWNCIEDQHFGGNYRFHVSPTHNSISFDNVESLYDTDGVVSLGNRGESTWQAMTDFADHLMSVGCYQEQMSVISPEVFGLVYSAIQLAGDQGLSIEEVSQVANLQGEKLPQLIVDVLQTFQRVLKVNSFDSIRIVDALYRPKYFLTSISGSNRNRATPSSVDMLGRSDGQLVFHPENYNIGEKNPDNHMSIAANSQMENKMVVGEVHKVTVLNLPPEVDDNTKESQTSSMHQRNPKEKTILNTTGNENGLFCASSDGLNMPILPWINGDGTTNKIVYKGLRRRILGIVMQNPGILEVAIIRRMNVLNPQSCKKLLELMILDKHLIVRKMYQRTFSGPPGSHAPHAHCAGLSIETLLKKKHAIALLEALCDTRLPIFGCSESGGIHHSACLFFDFNMLVVISALLCFWPGSILPSSFPWLCSSLPRALTLKDIYSPLVTMS</sequence>
<dbReference type="InterPro" id="IPR035625">
    <property type="entry name" value="Tfc3-like_eWH"/>
</dbReference>
<dbReference type="Pfam" id="PF04182">
    <property type="entry name" value="B-block_TFIIIC"/>
    <property type="match status" value="1"/>
</dbReference>
<keyword evidence="3" id="KW-0238">DNA-binding</keyword>
<dbReference type="Pfam" id="PF24101">
    <property type="entry name" value="WHD_GTF3C1"/>
    <property type="match status" value="1"/>
</dbReference>
<dbReference type="InterPro" id="IPR056063">
    <property type="entry name" value="DUF7646"/>
</dbReference>
<keyword evidence="2" id="KW-0597">Phosphoprotein</keyword>
<dbReference type="Pfam" id="PF23704">
    <property type="entry name" value="WHD_GTF3C1_N"/>
    <property type="match status" value="1"/>
</dbReference>
<feature type="region of interest" description="Disordered" evidence="6">
    <location>
        <begin position="993"/>
        <end position="1051"/>
    </location>
</feature>
<feature type="compositionally biased region" description="Basic and acidic residues" evidence="6">
    <location>
        <begin position="1017"/>
        <end position="1037"/>
    </location>
</feature>
<keyword evidence="4" id="KW-0804">Transcription</keyword>
<dbReference type="GO" id="GO:0005634">
    <property type="term" value="C:nucleus"/>
    <property type="evidence" value="ECO:0007669"/>
    <property type="project" value="UniProtKB-SubCell"/>
</dbReference>
<dbReference type="InterPro" id="IPR056428">
    <property type="entry name" value="WH_GTF3C1"/>
</dbReference>
<feature type="compositionally biased region" description="Basic residues" evidence="6">
    <location>
        <begin position="1004"/>
        <end position="1016"/>
    </location>
</feature>
<dbReference type="Pfam" id="PF24657">
    <property type="entry name" value="DUF7646"/>
    <property type="match status" value="1"/>
</dbReference>
<dbReference type="GO" id="GO:0006384">
    <property type="term" value="P:transcription initiation at RNA polymerase III promoter"/>
    <property type="evidence" value="ECO:0007669"/>
    <property type="project" value="InterPro"/>
</dbReference>
<dbReference type="Pfam" id="PF24655">
    <property type="entry name" value="DUF7645"/>
    <property type="match status" value="1"/>
</dbReference>
<dbReference type="InterPro" id="IPR007309">
    <property type="entry name" value="TFIIIC_Bblock-bd"/>
</dbReference>
<dbReference type="PANTHER" id="PTHR15180:SF1">
    <property type="entry name" value="GENERAL TRANSCRIPTION FACTOR 3C POLYPEPTIDE 1"/>
    <property type="match status" value="1"/>
</dbReference>
<feature type="domain" description="DUF7645" evidence="11">
    <location>
        <begin position="934"/>
        <end position="994"/>
    </location>
</feature>
<dbReference type="InterPro" id="IPR056020">
    <property type="entry name" value="DUF7599"/>
</dbReference>
<protein>
    <recommendedName>
        <fullName evidence="16">B-block binding subunit of TFIIIC</fullName>
    </recommendedName>
</protein>
<evidence type="ECO:0000259" key="13">
    <source>
        <dbReference type="Pfam" id="PF24658"/>
    </source>
</evidence>
<feature type="region of interest" description="Disordered" evidence="6">
    <location>
        <begin position="469"/>
        <end position="489"/>
    </location>
</feature>
<feature type="domain" description="General transcription factor 3C polypeptide 1 winged-helix" evidence="8">
    <location>
        <begin position="1"/>
        <end position="101"/>
    </location>
</feature>
<dbReference type="GO" id="GO:0042791">
    <property type="term" value="P:5S class rRNA transcription by RNA polymerase III"/>
    <property type="evidence" value="ECO:0007669"/>
    <property type="project" value="TreeGrafter"/>
</dbReference>
<evidence type="ECO:0000256" key="3">
    <source>
        <dbReference type="ARBA" id="ARBA00023125"/>
    </source>
</evidence>
<evidence type="ECO:0000256" key="1">
    <source>
        <dbReference type="ARBA" id="ARBA00004123"/>
    </source>
</evidence>
<comment type="caution">
    <text evidence="14">The sequence shown here is derived from an EMBL/GenBank/DDBJ whole genome shotgun (WGS) entry which is preliminary data.</text>
</comment>
<evidence type="ECO:0000259" key="9">
    <source>
        <dbReference type="Pfam" id="PF24101"/>
    </source>
</evidence>